<gene>
    <name evidence="1" type="ORF">NCTC11370_00251</name>
</gene>
<dbReference type="AlphaFoldDB" id="A0A377G5Z7"/>
<dbReference type="Proteomes" id="UP000254554">
    <property type="component" value="Unassembled WGS sequence"/>
</dbReference>
<dbReference type="EMBL" id="UGGT01000001">
    <property type="protein sequence ID" value="STO20204.1"/>
    <property type="molecule type" value="Genomic_DNA"/>
</dbReference>
<sequence length="57" mass="6559">MNRGGFSWKRLIGISALKAKISRKIGIPLTQSGRQRKLGALIIKYVRAFFLEEKRKK</sequence>
<keyword evidence="2" id="KW-1185">Reference proteome</keyword>
<dbReference type="STRING" id="1094715.GCA_000236165_00252"/>
<evidence type="ECO:0000313" key="2">
    <source>
        <dbReference type="Proteomes" id="UP000254554"/>
    </source>
</evidence>
<proteinExistence type="predicted"/>
<evidence type="ECO:0000313" key="1">
    <source>
        <dbReference type="EMBL" id="STO20204.1"/>
    </source>
</evidence>
<organism evidence="1 2">
    <name type="scientific">Fluoribacter dumoffii</name>
    <dbReference type="NCBI Taxonomy" id="463"/>
    <lineage>
        <taxon>Bacteria</taxon>
        <taxon>Pseudomonadati</taxon>
        <taxon>Pseudomonadota</taxon>
        <taxon>Gammaproteobacteria</taxon>
        <taxon>Legionellales</taxon>
        <taxon>Legionellaceae</taxon>
        <taxon>Fluoribacter</taxon>
    </lineage>
</organism>
<name>A0A377G5Z7_9GAMM</name>
<reference evidence="1 2" key="1">
    <citation type="submission" date="2018-06" db="EMBL/GenBank/DDBJ databases">
        <authorList>
            <consortium name="Pathogen Informatics"/>
            <person name="Doyle S."/>
        </authorList>
    </citation>
    <scope>NUCLEOTIDE SEQUENCE [LARGE SCALE GENOMIC DNA]</scope>
    <source>
        <strain evidence="1 2">NCTC11370</strain>
    </source>
</reference>
<accession>A0A377G5Z7</accession>
<protein>
    <submittedName>
        <fullName evidence="1">Uncharacterized protein</fullName>
    </submittedName>
</protein>